<dbReference type="InParanoid" id="A0A507AS59"/>
<evidence type="ECO:0000313" key="3">
    <source>
        <dbReference type="Proteomes" id="UP000319257"/>
    </source>
</evidence>
<comment type="caution">
    <text evidence="2">The sequence shown here is derived from an EMBL/GenBank/DDBJ whole genome shotgun (WGS) entry which is preliminary data.</text>
</comment>
<evidence type="ECO:0000256" key="1">
    <source>
        <dbReference type="SAM" id="MobiDB-lite"/>
    </source>
</evidence>
<dbReference type="Proteomes" id="UP000319257">
    <property type="component" value="Unassembled WGS sequence"/>
</dbReference>
<dbReference type="InterPro" id="IPR006461">
    <property type="entry name" value="PLAC_motif_containing"/>
</dbReference>
<dbReference type="EMBL" id="SKBQ01000059">
    <property type="protein sequence ID" value="TPX10307.1"/>
    <property type="molecule type" value="Genomic_DNA"/>
</dbReference>
<feature type="region of interest" description="Disordered" evidence="1">
    <location>
        <begin position="1"/>
        <end position="48"/>
    </location>
</feature>
<reference evidence="2 3" key="1">
    <citation type="submission" date="2019-06" db="EMBL/GenBank/DDBJ databases">
        <title>Draft genome sequence of the filamentous fungus Phialemoniopsis curvata isolated from diesel fuel.</title>
        <authorList>
            <person name="Varaljay V.A."/>
            <person name="Lyon W.J."/>
            <person name="Crouch A.L."/>
            <person name="Drake C.E."/>
            <person name="Hollomon J.M."/>
            <person name="Nadeau L.J."/>
            <person name="Nunn H.S."/>
            <person name="Stevenson B.S."/>
            <person name="Bojanowski C.L."/>
            <person name="Crookes-Goodson W.J."/>
        </authorList>
    </citation>
    <scope>NUCLEOTIDE SEQUENCE [LARGE SCALE GENOMIC DNA]</scope>
    <source>
        <strain evidence="2 3">D216</strain>
    </source>
</reference>
<accession>A0A507AS59</accession>
<dbReference type="RefSeq" id="XP_030992018.1">
    <property type="nucleotide sequence ID" value="XM_031143597.1"/>
</dbReference>
<proteinExistence type="predicted"/>
<feature type="region of interest" description="Disordered" evidence="1">
    <location>
        <begin position="193"/>
        <end position="225"/>
    </location>
</feature>
<sequence>MSAPAPTQDQIAPAAAPVAAETPAVPPAAPAAAPAATNGHSNSAAGGAISDRDVTEWKDRFNHVLAKPSEAIHQRSPAGASAWHESFFGCFSPIDLCCITWCLPCITFGKTHHRLRRDANLEGYEPINTSCLLFCGSSCVGLYWIPLAMQSADIREKYNLEGDCVSDLLKAFCCGCCALVQHEKESAYREPLLASSGGGHKEQYQPSGGMSYPAPAEASAPAPQQ</sequence>
<name>A0A507AS59_9PEZI</name>
<keyword evidence="3" id="KW-1185">Reference proteome</keyword>
<protein>
    <submittedName>
        <fullName evidence="2">Uncharacterized protein</fullName>
    </submittedName>
</protein>
<dbReference type="AlphaFoldDB" id="A0A507AS59"/>
<evidence type="ECO:0000313" key="2">
    <source>
        <dbReference type="EMBL" id="TPX10307.1"/>
    </source>
</evidence>
<feature type="compositionally biased region" description="Polar residues" evidence="1">
    <location>
        <begin position="1"/>
        <end position="10"/>
    </location>
</feature>
<dbReference type="PANTHER" id="PTHR15907">
    <property type="entry name" value="DUF614 FAMILY PROTEIN-RELATED"/>
    <property type="match status" value="1"/>
</dbReference>
<dbReference type="Pfam" id="PF04749">
    <property type="entry name" value="PLAC8"/>
    <property type="match status" value="1"/>
</dbReference>
<organism evidence="2 3">
    <name type="scientific">Thyridium curvatum</name>
    <dbReference type="NCBI Taxonomy" id="1093900"/>
    <lineage>
        <taxon>Eukaryota</taxon>
        <taxon>Fungi</taxon>
        <taxon>Dikarya</taxon>
        <taxon>Ascomycota</taxon>
        <taxon>Pezizomycotina</taxon>
        <taxon>Sordariomycetes</taxon>
        <taxon>Sordariomycetidae</taxon>
        <taxon>Thyridiales</taxon>
        <taxon>Thyridiaceae</taxon>
        <taxon>Thyridium</taxon>
    </lineage>
</organism>
<feature type="compositionally biased region" description="Low complexity" evidence="1">
    <location>
        <begin position="213"/>
        <end position="225"/>
    </location>
</feature>
<dbReference type="OrthoDB" id="1045822at2759"/>
<dbReference type="NCBIfam" id="TIGR01571">
    <property type="entry name" value="A_thal_Cys_rich"/>
    <property type="match status" value="1"/>
</dbReference>
<dbReference type="STRING" id="1093900.A0A507AS59"/>
<gene>
    <name evidence="2" type="ORF">E0L32_008712</name>
</gene>
<dbReference type="GeneID" id="41976159"/>
<feature type="compositionally biased region" description="Low complexity" evidence="1">
    <location>
        <begin position="12"/>
        <end position="23"/>
    </location>
</feature>